<dbReference type="SMART" id="SM00490">
    <property type="entry name" value="HELICc"/>
    <property type="match status" value="1"/>
</dbReference>
<keyword evidence="5" id="KW-0347">Helicase</keyword>
<dbReference type="GO" id="GO:0016787">
    <property type="term" value="F:hydrolase activity"/>
    <property type="evidence" value="ECO:0007669"/>
    <property type="project" value="UniProtKB-KW"/>
</dbReference>
<keyword evidence="6" id="KW-1185">Reference proteome</keyword>
<gene>
    <name evidence="5" type="ORF">FHX76_003267</name>
</gene>
<evidence type="ECO:0000256" key="2">
    <source>
        <dbReference type="SAM" id="MobiDB-lite"/>
    </source>
</evidence>
<dbReference type="PROSITE" id="PS51192">
    <property type="entry name" value="HELICASE_ATP_BIND_1"/>
    <property type="match status" value="1"/>
</dbReference>
<organism evidence="5 6">
    <name type="scientific">Lysinibacter cavernae</name>
    <dbReference type="NCBI Taxonomy" id="1640652"/>
    <lineage>
        <taxon>Bacteria</taxon>
        <taxon>Bacillati</taxon>
        <taxon>Actinomycetota</taxon>
        <taxon>Actinomycetes</taxon>
        <taxon>Micrococcales</taxon>
        <taxon>Microbacteriaceae</taxon>
        <taxon>Lysinibacter</taxon>
    </lineage>
</organism>
<dbReference type="PANTHER" id="PTHR10799">
    <property type="entry name" value="SNF2/RAD54 HELICASE FAMILY"/>
    <property type="match status" value="1"/>
</dbReference>
<dbReference type="Pfam" id="PF00176">
    <property type="entry name" value="SNF2-rel_dom"/>
    <property type="match status" value="1"/>
</dbReference>
<protein>
    <submittedName>
        <fullName evidence="5">Superfamily II DNA or RNA helicase</fullName>
    </submittedName>
</protein>
<evidence type="ECO:0000259" key="3">
    <source>
        <dbReference type="PROSITE" id="PS51192"/>
    </source>
</evidence>
<dbReference type="Gene3D" id="3.40.50.10810">
    <property type="entry name" value="Tandem AAA-ATPase domain"/>
    <property type="match status" value="1"/>
</dbReference>
<dbReference type="Proteomes" id="UP000541033">
    <property type="component" value="Unassembled WGS sequence"/>
</dbReference>
<sequence>MPSTPDPASSTPNGAWRDSLDRYLVSHGIDAGSAHVEGNSATPTIRTTDLALQFELRELIPRTSFSWNGPTSRTAGATKRPSSAPGSGEFRLAVRPTARTAKGWARGSLTWSNLPFLLNRKNFDEQQHRWFCQFVALHRAAGPTLPGGDLDWVYLDDFVNPVLWHLLRQAADLGIQFVGPTAAAEVIHADSAKLVLDAALDEHHVRLRPDLVIDGVSADIQQARAISTHGVYSYTLGKPQRYTLAPFEHELTSEHLAILSGTSSIPAQLDVPEAEASTFFGSYLPALRERIAVESRNHSVTLPPPAPQVLVLTATHTPRQSVTVSWRWLRQGSAEKIAPQSLVPDALLPTGVTLNDDLRPSKLTGIEAAEFMARILPEIKRLPGVRVEVVGKAPNYRELTGTPKLTVTTVPTERHDWFDLGVIVTVDGKDIPFVPLFRALASGRRKLLLVDGSYLSLTHPAFGPLTELINEAKDLAEWEANPVISKHQTSLWADFEDLADESIPAIEWKRLVDSVNGDSPKPVEAPAGLTAELRPYQADGFSWLAFLWRNRLGAILADDMGLGKTVQCLALIQHAANEAASDGPQRPRPFLVVAPTSVVGNWVAEAKRFTKGLVVHEVTATEAKSKESIADAAAGAHIVVTSYALLRLNFDAYQGVAQTMGWAGLILDEAQFVKNSASKVHECARELDVPFKLAVTGTPLENSLTELHALCAIVAPGLFPSARRFGEEYVRPIEQTTPGISQGTGAGSSPAAVAGLRSERLARLRRRIRPFMLRRTKDLVASELPAKQEQTIQVELSQEHRALYDLYLQRERQKLFGLLEDLDRNRFIVFRSLTLLRLLALDASLLGDEYSDIPSSKLDILCEQLEDVVAEGHRALVFSQFTSYLKKAADRLEAAGIPYSYLDGSTLKRGTAIEDFTTGEATVFLISLKAGGFGLNLTRADYVFLLDPWWNPATESQAVDRAHRIGQTKNVMVYRLIATDTIEEKVMKLKERKAALFDAVVDDGALFSSAMTADDVRQLLA</sequence>
<feature type="compositionally biased region" description="Polar residues" evidence="2">
    <location>
        <begin position="65"/>
        <end position="85"/>
    </location>
</feature>
<dbReference type="InterPro" id="IPR014001">
    <property type="entry name" value="Helicase_ATP-bd"/>
</dbReference>
<dbReference type="EMBL" id="JAAMOX010000004">
    <property type="protein sequence ID" value="NIH55346.1"/>
    <property type="molecule type" value="Genomic_DNA"/>
</dbReference>
<dbReference type="Gene3D" id="3.40.50.300">
    <property type="entry name" value="P-loop containing nucleotide triphosphate hydrolases"/>
    <property type="match status" value="1"/>
</dbReference>
<reference evidence="5 6" key="1">
    <citation type="submission" date="2020-02" db="EMBL/GenBank/DDBJ databases">
        <title>Sequencing the genomes of 1000 actinobacteria strains.</title>
        <authorList>
            <person name="Klenk H.-P."/>
        </authorList>
    </citation>
    <scope>NUCLEOTIDE SEQUENCE [LARGE SCALE GENOMIC DNA]</scope>
    <source>
        <strain evidence="5 6">DSM 27960</strain>
    </source>
</reference>
<comment type="caution">
    <text evidence="5">The sequence shown here is derived from an EMBL/GenBank/DDBJ whole genome shotgun (WGS) entry which is preliminary data.</text>
</comment>
<dbReference type="InterPro" id="IPR038718">
    <property type="entry name" value="SNF2-like_sf"/>
</dbReference>
<dbReference type="Pfam" id="PF00271">
    <property type="entry name" value="Helicase_C"/>
    <property type="match status" value="1"/>
</dbReference>
<dbReference type="AlphaFoldDB" id="A0A7X5R4D2"/>
<feature type="domain" description="Helicase C-terminal" evidence="4">
    <location>
        <begin position="861"/>
        <end position="1005"/>
    </location>
</feature>
<dbReference type="InterPro" id="IPR049730">
    <property type="entry name" value="SNF2/RAD54-like_C"/>
</dbReference>
<evidence type="ECO:0000259" key="4">
    <source>
        <dbReference type="PROSITE" id="PS51194"/>
    </source>
</evidence>
<feature type="region of interest" description="Disordered" evidence="2">
    <location>
        <begin position="65"/>
        <end position="89"/>
    </location>
</feature>
<keyword evidence="5" id="KW-0547">Nucleotide-binding</keyword>
<accession>A0A7X5R4D2</accession>
<dbReference type="GO" id="GO:0004386">
    <property type="term" value="F:helicase activity"/>
    <property type="evidence" value="ECO:0007669"/>
    <property type="project" value="UniProtKB-KW"/>
</dbReference>
<dbReference type="InterPro" id="IPR000330">
    <property type="entry name" value="SNF2_N"/>
</dbReference>
<dbReference type="InterPro" id="IPR027417">
    <property type="entry name" value="P-loop_NTPase"/>
</dbReference>
<name>A0A7X5R4D2_9MICO</name>
<feature type="domain" description="Helicase ATP-binding" evidence="3">
    <location>
        <begin position="545"/>
        <end position="717"/>
    </location>
</feature>
<keyword evidence="5" id="KW-0067">ATP-binding</keyword>
<dbReference type="CDD" id="cd18793">
    <property type="entry name" value="SF2_C_SNF"/>
    <property type="match status" value="1"/>
</dbReference>
<dbReference type="GO" id="GO:0005524">
    <property type="term" value="F:ATP binding"/>
    <property type="evidence" value="ECO:0007669"/>
    <property type="project" value="InterPro"/>
</dbReference>
<evidence type="ECO:0000313" key="6">
    <source>
        <dbReference type="Proteomes" id="UP000541033"/>
    </source>
</evidence>
<dbReference type="InterPro" id="IPR001650">
    <property type="entry name" value="Helicase_C-like"/>
</dbReference>
<dbReference type="RefSeq" id="WP_167152462.1">
    <property type="nucleotide sequence ID" value="NZ_JAAMOX010000004.1"/>
</dbReference>
<evidence type="ECO:0000256" key="1">
    <source>
        <dbReference type="ARBA" id="ARBA00022801"/>
    </source>
</evidence>
<proteinExistence type="predicted"/>
<evidence type="ECO:0000313" key="5">
    <source>
        <dbReference type="EMBL" id="NIH55346.1"/>
    </source>
</evidence>
<dbReference type="PROSITE" id="PS51194">
    <property type="entry name" value="HELICASE_CTER"/>
    <property type="match status" value="1"/>
</dbReference>
<dbReference type="SMART" id="SM00487">
    <property type="entry name" value="DEXDc"/>
    <property type="match status" value="1"/>
</dbReference>
<keyword evidence="1" id="KW-0378">Hydrolase</keyword>
<dbReference type="SUPFAM" id="SSF52540">
    <property type="entry name" value="P-loop containing nucleoside triphosphate hydrolases"/>
    <property type="match status" value="2"/>
</dbReference>